<name>A0ABY4GE49_9BACT</name>
<dbReference type="EMBL" id="CP095064">
    <property type="protein sequence ID" value="UOQ69065.1"/>
    <property type="molecule type" value="Genomic_DNA"/>
</dbReference>
<dbReference type="Pfam" id="PF01361">
    <property type="entry name" value="Tautomerase"/>
    <property type="match status" value="1"/>
</dbReference>
<evidence type="ECO:0000256" key="1">
    <source>
        <dbReference type="ARBA" id="ARBA00023235"/>
    </source>
</evidence>
<evidence type="ECO:0000313" key="4">
    <source>
        <dbReference type="Proteomes" id="UP000830401"/>
    </source>
</evidence>
<dbReference type="Gene3D" id="3.30.429.10">
    <property type="entry name" value="Macrophage Migration Inhibitory Factor"/>
    <property type="match status" value="1"/>
</dbReference>
<proteinExistence type="predicted"/>
<protein>
    <submittedName>
        <fullName evidence="3">Tautomerase family protein</fullName>
    </submittedName>
</protein>
<evidence type="ECO:0000259" key="2">
    <source>
        <dbReference type="Pfam" id="PF01361"/>
    </source>
</evidence>
<evidence type="ECO:0000313" key="3">
    <source>
        <dbReference type="EMBL" id="UOQ69065.1"/>
    </source>
</evidence>
<keyword evidence="4" id="KW-1185">Reference proteome</keyword>
<keyword evidence="3" id="KW-0614">Plasmid</keyword>
<dbReference type="InterPro" id="IPR004370">
    <property type="entry name" value="4-OT-like_dom"/>
</dbReference>
<sequence>MEINALQGGLDAASKQVLIQAFTEAIRRQAGITPGDLVPVYILFRDVPASDWGVFGATITLPDLQNPPAGAAAI</sequence>
<dbReference type="SUPFAM" id="SSF55331">
    <property type="entry name" value="Tautomerase/MIF"/>
    <property type="match status" value="1"/>
</dbReference>
<geneLocation type="plasmid" evidence="3 4">
    <name>unnamed3</name>
</geneLocation>
<dbReference type="InterPro" id="IPR014347">
    <property type="entry name" value="Tautomerase/MIF_sf"/>
</dbReference>
<dbReference type="RefSeq" id="WP_245126819.1">
    <property type="nucleotide sequence ID" value="NZ_CP095064.1"/>
</dbReference>
<organism evidence="3 4">
    <name type="scientific">Hymenobacter volaticus</name>
    <dbReference type="NCBI Taxonomy" id="2932254"/>
    <lineage>
        <taxon>Bacteria</taxon>
        <taxon>Pseudomonadati</taxon>
        <taxon>Bacteroidota</taxon>
        <taxon>Cytophagia</taxon>
        <taxon>Cytophagales</taxon>
        <taxon>Hymenobacteraceae</taxon>
        <taxon>Hymenobacter</taxon>
    </lineage>
</organism>
<gene>
    <name evidence="3" type="ORF">MUN86_26545</name>
</gene>
<dbReference type="Proteomes" id="UP000830401">
    <property type="component" value="Plasmid unnamed3"/>
</dbReference>
<keyword evidence="1" id="KW-0413">Isomerase</keyword>
<reference evidence="3" key="1">
    <citation type="submission" date="2022-04" db="EMBL/GenBank/DDBJ databases">
        <title>Hymenobacter sp. isolated from the air.</title>
        <authorList>
            <person name="Won M."/>
            <person name="Lee C.-M."/>
            <person name="Woen H.-Y."/>
            <person name="Kwon S.-W."/>
        </authorList>
    </citation>
    <scope>NUCLEOTIDE SEQUENCE</scope>
    <source>
        <strain evidence="3">5420S-77</strain>
        <plasmid evidence="3">unnamed3</plasmid>
    </source>
</reference>
<accession>A0ABY4GE49</accession>
<feature type="domain" description="4-oxalocrotonate tautomerase-like" evidence="2">
    <location>
        <begin position="2"/>
        <end position="58"/>
    </location>
</feature>